<keyword evidence="6" id="KW-0342">GTP-binding</keyword>
<evidence type="ECO:0000256" key="5">
    <source>
        <dbReference type="ARBA" id="ARBA00022842"/>
    </source>
</evidence>
<evidence type="ECO:0000256" key="6">
    <source>
        <dbReference type="ARBA" id="ARBA00023134"/>
    </source>
</evidence>
<evidence type="ECO:0000259" key="8">
    <source>
        <dbReference type="Pfam" id="PF12804"/>
    </source>
</evidence>
<dbReference type="SUPFAM" id="SSF53448">
    <property type="entry name" value="Nucleotide-diphospho-sugar transferases"/>
    <property type="match status" value="1"/>
</dbReference>
<proteinExistence type="predicted"/>
<organism evidence="9 10">
    <name type="scientific">Polaribacter batillariae</name>
    <dbReference type="NCBI Taxonomy" id="2808900"/>
    <lineage>
        <taxon>Bacteria</taxon>
        <taxon>Pseudomonadati</taxon>
        <taxon>Bacteroidota</taxon>
        <taxon>Flavobacteriia</taxon>
        <taxon>Flavobacteriales</taxon>
        <taxon>Flavobacteriaceae</taxon>
    </lineage>
</organism>
<dbReference type="Proteomes" id="UP000663935">
    <property type="component" value="Chromosome"/>
</dbReference>
<keyword evidence="1" id="KW-0963">Cytoplasm</keyword>
<sequence>MKKHKKHTNLEKRDNDNFSPNEIAILGTDCGVISNLVHNVSVKLSNYKLAYFDASHAKSLDFARDNNYRLSEYTFHHQGNVQITTSGNVNKFEQRLQFAQYDYVFINGNHYQGAKQILILDEAKEASVFKRLEQLDSIQFVVKLKEETDFFDFLVAKYPNIKNKLCYTINEVDKIANHINNLIQEKIAPIKGLVLVGGKSTRMGQDKSELNYFGKPQKEYAKELLENNNFETYYSVQNESSVISSEVEKSQNEIPDKFLNLGPFGGICSAFQKDPNSAWLVLATDVPFVNDAVIQQLLKHRNPSKVATAIKGKNKEFVEPLITIYEPKAYTILLQYLAQGYSCPRKMLINSDIEIVEIEDAFIRNVNTPEEFEDAKKEINN</sequence>
<dbReference type="InterPro" id="IPR013482">
    <property type="entry name" value="Molybde_CF_guanTrfase"/>
</dbReference>
<feature type="domain" description="MobA-like NTP transferase" evidence="8">
    <location>
        <begin position="192"/>
        <end position="339"/>
    </location>
</feature>
<keyword evidence="7" id="KW-0501">Molybdenum cofactor biosynthesis</keyword>
<dbReference type="EMBL" id="CP071795">
    <property type="protein sequence ID" value="QTD36664.1"/>
    <property type="molecule type" value="Genomic_DNA"/>
</dbReference>
<dbReference type="RefSeq" id="WP_207970847.1">
    <property type="nucleotide sequence ID" value="NZ_CP071795.1"/>
</dbReference>
<evidence type="ECO:0000256" key="3">
    <source>
        <dbReference type="ARBA" id="ARBA00022723"/>
    </source>
</evidence>
<accession>A0ABX7SSM8</accession>
<dbReference type="PANTHER" id="PTHR19136">
    <property type="entry name" value="MOLYBDENUM COFACTOR GUANYLYLTRANSFERASE"/>
    <property type="match status" value="1"/>
</dbReference>
<keyword evidence="2 9" id="KW-0808">Transferase</keyword>
<dbReference type="InterPro" id="IPR029044">
    <property type="entry name" value="Nucleotide-diphossugar_trans"/>
</dbReference>
<dbReference type="GO" id="GO:0016740">
    <property type="term" value="F:transferase activity"/>
    <property type="evidence" value="ECO:0007669"/>
    <property type="project" value="UniProtKB-KW"/>
</dbReference>
<name>A0ABX7SSM8_9FLAO</name>
<dbReference type="Gene3D" id="3.90.550.10">
    <property type="entry name" value="Spore Coat Polysaccharide Biosynthesis Protein SpsA, Chain A"/>
    <property type="match status" value="1"/>
</dbReference>
<gene>
    <name evidence="9" type="ORF">JL193_10980</name>
</gene>
<dbReference type="InterPro" id="IPR025877">
    <property type="entry name" value="MobA-like_NTP_Trfase"/>
</dbReference>
<keyword evidence="3" id="KW-0479">Metal-binding</keyword>
<evidence type="ECO:0000313" key="9">
    <source>
        <dbReference type="EMBL" id="QTD36664.1"/>
    </source>
</evidence>
<reference evidence="9 10" key="1">
    <citation type="submission" date="2021-03" db="EMBL/GenBank/DDBJ databases">
        <title>Complete genome of Polaribacter_sp.G4M1.</title>
        <authorList>
            <person name="Jeong S.W."/>
            <person name="Bae J.W."/>
        </authorList>
    </citation>
    <scope>NUCLEOTIDE SEQUENCE [LARGE SCALE GENOMIC DNA]</scope>
    <source>
        <strain evidence="9 10">G4M1</strain>
    </source>
</reference>
<keyword evidence="10" id="KW-1185">Reference proteome</keyword>
<keyword evidence="4" id="KW-0547">Nucleotide-binding</keyword>
<keyword evidence="5" id="KW-0460">Magnesium</keyword>
<protein>
    <submittedName>
        <fullName evidence="9">NTP transferase domain-containing protein</fullName>
    </submittedName>
</protein>
<evidence type="ECO:0000256" key="1">
    <source>
        <dbReference type="ARBA" id="ARBA00022490"/>
    </source>
</evidence>
<evidence type="ECO:0000313" key="10">
    <source>
        <dbReference type="Proteomes" id="UP000663935"/>
    </source>
</evidence>
<evidence type="ECO:0000256" key="7">
    <source>
        <dbReference type="ARBA" id="ARBA00023150"/>
    </source>
</evidence>
<dbReference type="PANTHER" id="PTHR19136:SF81">
    <property type="entry name" value="MOLYBDENUM COFACTOR GUANYLYLTRANSFERASE"/>
    <property type="match status" value="1"/>
</dbReference>
<evidence type="ECO:0000256" key="4">
    <source>
        <dbReference type="ARBA" id="ARBA00022741"/>
    </source>
</evidence>
<dbReference type="CDD" id="cd02503">
    <property type="entry name" value="MobA"/>
    <property type="match status" value="1"/>
</dbReference>
<evidence type="ECO:0000256" key="2">
    <source>
        <dbReference type="ARBA" id="ARBA00022679"/>
    </source>
</evidence>
<dbReference type="Pfam" id="PF12804">
    <property type="entry name" value="NTP_transf_3"/>
    <property type="match status" value="1"/>
</dbReference>